<keyword evidence="1" id="KW-0732">Signal</keyword>
<name>A0ABN0NJ79_9GAMM</name>
<reference evidence="2" key="2">
    <citation type="submission" date="2013-04" db="EMBL/GenBank/DDBJ databases">
        <title>Genome sequence of Pseudoalteromonas undina.</title>
        <authorList>
            <person name="Xie B.-B."/>
            <person name="Rong J.-C."/>
            <person name="Qin Q.-L."/>
            <person name="Shu Y.-L."/>
            <person name="Zhang Y.-Z."/>
        </authorList>
    </citation>
    <scope>NUCLEOTIDE SEQUENCE</scope>
    <source>
        <strain evidence="2">NCIMB 2128</strain>
    </source>
</reference>
<dbReference type="EMBL" id="AHCF02000017">
    <property type="protein sequence ID" value="ERG61296.1"/>
    <property type="molecule type" value="Genomic_DNA"/>
</dbReference>
<sequence length="117" mass="12809">MKKVLVGLTLVLFSFSTFSSVTTTDKGAITKLFAYDDYGAVANRDGADIAVWIKTGIAGCDDGVWLSPSAPGYNTISSFLLTAYTTKQQVRFQVYPDKVWQGSGSKLCQIDAIRFEY</sequence>
<evidence type="ECO:0000313" key="3">
    <source>
        <dbReference type="Proteomes" id="UP000016534"/>
    </source>
</evidence>
<comment type="caution">
    <text evidence="2">The sequence shown here is derived from an EMBL/GenBank/DDBJ whole genome shotgun (WGS) entry which is preliminary data.</text>
</comment>
<feature type="signal peptide" evidence="1">
    <location>
        <begin position="1"/>
        <end position="19"/>
    </location>
</feature>
<reference evidence="2" key="1">
    <citation type="journal article" date="2012" name="J. Bacteriol.">
        <title>Genome sequences of type strains of seven species of the marine bacterium Pseudoalteromonas.</title>
        <authorList>
            <person name="Xie B.B."/>
            <person name="Shu Y.L."/>
            <person name="Qin Q.L."/>
            <person name="Rong J.C."/>
            <person name="Zhang X.Y."/>
            <person name="Chen X.L."/>
            <person name="Shi M."/>
            <person name="He H.L."/>
            <person name="Zhou B.C."/>
            <person name="Zhang Y.Z."/>
        </authorList>
    </citation>
    <scope>NUCLEOTIDE SEQUENCE [LARGE SCALE GENOMIC DNA]</scope>
    <source>
        <strain evidence="2">NCIMB 2128</strain>
    </source>
</reference>
<dbReference type="Proteomes" id="UP000016534">
    <property type="component" value="Unassembled WGS sequence"/>
</dbReference>
<evidence type="ECO:0000256" key="1">
    <source>
        <dbReference type="SAM" id="SignalP"/>
    </source>
</evidence>
<organism evidence="2 3">
    <name type="scientific">Pseudoalteromonas undina</name>
    <dbReference type="NCBI Taxonomy" id="43660"/>
    <lineage>
        <taxon>Bacteria</taxon>
        <taxon>Pseudomonadati</taxon>
        <taxon>Pseudomonadota</taxon>
        <taxon>Gammaproteobacteria</taxon>
        <taxon>Alteromonadales</taxon>
        <taxon>Pseudoalteromonadaceae</taxon>
        <taxon>Pseudoalteromonas</taxon>
    </lineage>
</organism>
<feature type="chain" id="PRO_5046927136" description="Secreted protein" evidence="1">
    <location>
        <begin position="20"/>
        <end position="117"/>
    </location>
</feature>
<protein>
    <recommendedName>
        <fullName evidence="4">Secreted protein</fullName>
    </recommendedName>
</protein>
<accession>A0ABN0NJ79</accession>
<evidence type="ECO:0008006" key="4">
    <source>
        <dbReference type="Google" id="ProtNLM"/>
    </source>
</evidence>
<gene>
    <name evidence="2" type="ORF">PUND_09299</name>
</gene>
<evidence type="ECO:0000313" key="2">
    <source>
        <dbReference type="EMBL" id="ERG61296.1"/>
    </source>
</evidence>
<proteinExistence type="predicted"/>
<keyword evidence="3" id="KW-1185">Reference proteome</keyword>